<keyword evidence="7" id="KW-1185">Reference proteome</keyword>
<dbReference type="RefSeq" id="WP_187745805.1">
    <property type="nucleotide sequence ID" value="NZ_CP060828.1"/>
</dbReference>
<protein>
    <submittedName>
        <fullName evidence="6">TetR/AcrR family transcriptional regulator</fullName>
    </submittedName>
</protein>
<evidence type="ECO:0000256" key="3">
    <source>
        <dbReference type="ARBA" id="ARBA00023163"/>
    </source>
</evidence>
<dbReference type="Gene3D" id="1.10.357.10">
    <property type="entry name" value="Tetracycline Repressor, domain 2"/>
    <property type="match status" value="1"/>
</dbReference>
<dbReference type="KEGG" id="sroi:IAG44_04350"/>
<dbReference type="Pfam" id="PF16859">
    <property type="entry name" value="TetR_C_11"/>
    <property type="match status" value="1"/>
</dbReference>
<dbReference type="InterPro" id="IPR036271">
    <property type="entry name" value="Tet_transcr_reg_TetR-rel_C_sf"/>
</dbReference>
<dbReference type="GO" id="GO:0000976">
    <property type="term" value="F:transcription cis-regulatory region binding"/>
    <property type="evidence" value="ECO:0007669"/>
    <property type="project" value="TreeGrafter"/>
</dbReference>
<name>A0A7H0I7K0_9ACTN</name>
<dbReference type="PANTHER" id="PTHR30055:SF149">
    <property type="entry name" value="TETR-FAMILY TRANSCRIPTIONAL REGULATOR"/>
    <property type="match status" value="1"/>
</dbReference>
<dbReference type="InterPro" id="IPR001647">
    <property type="entry name" value="HTH_TetR"/>
</dbReference>
<organism evidence="6 7">
    <name type="scientific">Streptomyces roseirectus</name>
    <dbReference type="NCBI Taxonomy" id="2768066"/>
    <lineage>
        <taxon>Bacteria</taxon>
        <taxon>Bacillati</taxon>
        <taxon>Actinomycetota</taxon>
        <taxon>Actinomycetes</taxon>
        <taxon>Kitasatosporales</taxon>
        <taxon>Streptomycetaceae</taxon>
        <taxon>Streptomyces</taxon>
    </lineage>
</organism>
<dbReference type="EMBL" id="CP060828">
    <property type="protein sequence ID" value="QNP68766.1"/>
    <property type="molecule type" value="Genomic_DNA"/>
</dbReference>
<evidence type="ECO:0000256" key="2">
    <source>
        <dbReference type="ARBA" id="ARBA00023125"/>
    </source>
</evidence>
<keyword evidence="2 4" id="KW-0238">DNA-binding</keyword>
<dbReference type="SUPFAM" id="SSF48498">
    <property type="entry name" value="Tetracyclin repressor-like, C-terminal domain"/>
    <property type="match status" value="1"/>
</dbReference>
<dbReference type="PANTHER" id="PTHR30055">
    <property type="entry name" value="HTH-TYPE TRANSCRIPTIONAL REGULATOR RUTR"/>
    <property type="match status" value="1"/>
</dbReference>
<dbReference type="SUPFAM" id="SSF46689">
    <property type="entry name" value="Homeodomain-like"/>
    <property type="match status" value="1"/>
</dbReference>
<dbReference type="InterPro" id="IPR050109">
    <property type="entry name" value="HTH-type_TetR-like_transc_reg"/>
</dbReference>
<dbReference type="AlphaFoldDB" id="A0A7H0I7K0"/>
<dbReference type="Gene3D" id="1.10.10.60">
    <property type="entry name" value="Homeodomain-like"/>
    <property type="match status" value="1"/>
</dbReference>
<dbReference type="Proteomes" id="UP000516052">
    <property type="component" value="Chromosome"/>
</dbReference>
<feature type="domain" description="HTH tetR-type" evidence="5">
    <location>
        <begin position="10"/>
        <end position="70"/>
    </location>
</feature>
<keyword evidence="3" id="KW-0804">Transcription</keyword>
<evidence type="ECO:0000313" key="6">
    <source>
        <dbReference type="EMBL" id="QNP68766.1"/>
    </source>
</evidence>
<evidence type="ECO:0000256" key="4">
    <source>
        <dbReference type="PROSITE-ProRule" id="PRU00335"/>
    </source>
</evidence>
<keyword evidence="1" id="KW-0805">Transcription regulation</keyword>
<proteinExistence type="predicted"/>
<evidence type="ECO:0000313" key="7">
    <source>
        <dbReference type="Proteomes" id="UP000516052"/>
    </source>
</evidence>
<dbReference type="InterPro" id="IPR009057">
    <property type="entry name" value="Homeodomain-like_sf"/>
</dbReference>
<dbReference type="InterPro" id="IPR011075">
    <property type="entry name" value="TetR_C"/>
</dbReference>
<sequence>MADRRSRITPLRASQVYEAVLGLLREVGYDALTMEAVAARSRAGKATLYRQWGGKPQLVIAALRHRRPLRTEAIDTGTLRGDLHALVEQAGEDKLVHDARLHLGVGGAILDNTELRRSLRESVLEPVLADMAAMLRRAVRRGEVRADCPALDLVPRTLCSLIIARLLLSDEPMDVAEARRHLDGLLLPALGIHPLALAAP</sequence>
<feature type="DNA-binding region" description="H-T-H motif" evidence="4">
    <location>
        <begin position="33"/>
        <end position="52"/>
    </location>
</feature>
<dbReference type="PROSITE" id="PS50977">
    <property type="entry name" value="HTH_TETR_2"/>
    <property type="match status" value="1"/>
</dbReference>
<dbReference type="GO" id="GO:0003700">
    <property type="term" value="F:DNA-binding transcription factor activity"/>
    <property type="evidence" value="ECO:0007669"/>
    <property type="project" value="TreeGrafter"/>
</dbReference>
<evidence type="ECO:0000256" key="1">
    <source>
        <dbReference type="ARBA" id="ARBA00023015"/>
    </source>
</evidence>
<reference evidence="6 7" key="1">
    <citation type="submission" date="2020-08" db="EMBL/GenBank/DDBJ databases">
        <title>A novel species.</title>
        <authorList>
            <person name="Gao J."/>
        </authorList>
    </citation>
    <scope>NUCLEOTIDE SEQUENCE [LARGE SCALE GENOMIC DNA]</scope>
    <source>
        <strain evidence="6 7">CRXT-G-22</strain>
    </source>
</reference>
<dbReference type="Pfam" id="PF00440">
    <property type="entry name" value="TetR_N"/>
    <property type="match status" value="1"/>
</dbReference>
<accession>A0A7H0I7K0</accession>
<gene>
    <name evidence="6" type="ORF">IAG44_04350</name>
</gene>
<evidence type="ECO:0000259" key="5">
    <source>
        <dbReference type="PROSITE" id="PS50977"/>
    </source>
</evidence>